<keyword evidence="1 6" id="KW-0645">Protease</keyword>
<evidence type="ECO:0000256" key="2">
    <source>
        <dbReference type="ARBA" id="ARBA00022723"/>
    </source>
</evidence>
<name>A0A267MAW2_9FIRM</name>
<keyword evidence="3 6" id="KW-0378">Hydrolase</keyword>
<evidence type="ECO:0000313" key="9">
    <source>
        <dbReference type="Proteomes" id="UP000216024"/>
    </source>
</evidence>
<dbReference type="RefSeq" id="WP_095135869.1">
    <property type="nucleotide sequence ID" value="NZ_NIBG01000032.1"/>
</dbReference>
<dbReference type="Proteomes" id="UP000216024">
    <property type="component" value="Unassembled WGS sequence"/>
</dbReference>
<evidence type="ECO:0000256" key="4">
    <source>
        <dbReference type="ARBA" id="ARBA00022833"/>
    </source>
</evidence>
<dbReference type="EMBL" id="NIBG01000032">
    <property type="protein sequence ID" value="PAB56721.1"/>
    <property type="molecule type" value="Genomic_DNA"/>
</dbReference>
<evidence type="ECO:0000256" key="5">
    <source>
        <dbReference type="ARBA" id="ARBA00023049"/>
    </source>
</evidence>
<organism evidence="8 9">
    <name type="scientific">Anaeromicrobium sediminis</name>
    <dbReference type="NCBI Taxonomy" id="1478221"/>
    <lineage>
        <taxon>Bacteria</taxon>
        <taxon>Bacillati</taxon>
        <taxon>Bacillota</taxon>
        <taxon>Clostridia</taxon>
        <taxon>Peptostreptococcales</taxon>
        <taxon>Thermotaleaceae</taxon>
        <taxon>Anaeromicrobium</taxon>
    </lineage>
</organism>
<dbReference type="InterPro" id="IPR001567">
    <property type="entry name" value="Pept_M3A_M3B_dom"/>
</dbReference>
<dbReference type="SUPFAM" id="SSF55486">
    <property type="entry name" value="Metalloproteases ('zincins'), catalytic domain"/>
    <property type="match status" value="1"/>
</dbReference>
<gene>
    <name evidence="8" type="ORF">CCE28_20445</name>
</gene>
<dbReference type="PANTHER" id="PTHR11804">
    <property type="entry name" value="PROTEASE M3 THIMET OLIGOPEPTIDASE-RELATED"/>
    <property type="match status" value="1"/>
</dbReference>
<dbReference type="PANTHER" id="PTHR11804:SF28">
    <property type="entry name" value="OLIGOENDOPEPTIDASE F"/>
    <property type="match status" value="1"/>
</dbReference>
<dbReference type="AlphaFoldDB" id="A0A267MAW2"/>
<dbReference type="CDD" id="cd09606">
    <property type="entry name" value="M3B_PepF"/>
    <property type="match status" value="1"/>
</dbReference>
<comment type="similarity">
    <text evidence="6">Belongs to the peptidase M3 family.</text>
</comment>
<protein>
    <submittedName>
        <fullName evidence="8">Oligoendopeptidase F</fullName>
    </submittedName>
</protein>
<dbReference type="InterPro" id="IPR011976">
    <property type="entry name" value="Pept_M3B_oligopep-rel"/>
</dbReference>
<keyword evidence="5 6" id="KW-0482">Metalloprotease</keyword>
<keyword evidence="9" id="KW-1185">Reference proteome</keyword>
<dbReference type="NCBIfam" id="TIGR02289">
    <property type="entry name" value="M3_not_pepF"/>
    <property type="match status" value="1"/>
</dbReference>
<feature type="domain" description="Peptidase M3A/M3B catalytic" evidence="7">
    <location>
        <begin position="167"/>
        <end position="268"/>
    </location>
</feature>
<accession>A0A267MAW2</accession>
<evidence type="ECO:0000313" key="8">
    <source>
        <dbReference type="EMBL" id="PAB56721.1"/>
    </source>
</evidence>
<dbReference type="GO" id="GO:0006518">
    <property type="term" value="P:peptide metabolic process"/>
    <property type="evidence" value="ECO:0007669"/>
    <property type="project" value="TreeGrafter"/>
</dbReference>
<dbReference type="GO" id="GO:0046872">
    <property type="term" value="F:metal ion binding"/>
    <property type="evidence" value="ECO:0007669"/>
    <property type="project" value="UniProtKB-UniRule"/>
</dbReference>
<proteinExistence type="inferred from homology"/>
<dbReference type="GO" id="GO:0006508">
    <property type="term" value="P:proteolysis"/>
    <property type="evidence" value="ECO:0007669"/>
    <property type="project" value="UniProtKB-KW"/>
</dbReference>
<evidence type="ECO:0000256" key="6">
    <source>
        <dbReference type="RuleBase" id="RU003435"/>
    </source>
</evidence>
<comment type="cofactor">
    <cofactor evidence="6">
        <name>Zn(2+)</name>
        <dbReference type="ChEBI" id="CHEBI:29105"/>
    </cofactor>
    <text evidence="6">Binds 1 zinc ion.</text>
</comment>
<dbReference type="Gene3D" id="1.10.1370.30">
    <property type="match status" value="1"/>
</dbReference>
<evidence type="ECO:0000256" key="3">
    <source>
        <dbReference type="ARBA" id="ARBA00022801"/>
    </source>
</evidence>
<keyword evidence="2 6" id="KW-0479">Metal-binding</keyword>
<feature type="domain" description="Peptidase M3A/M3B catalytic" evidence="7">
    <location>
        <begin position="308"/>
        <end position="545"/>
    </location>
</feature>
<dbReference type="GO" id="GO:0004222">
    <property type="term" value="F:metalloendopeptidase activity"/>
    <property type="evidence" value="ECO:0007669"/>
    <property type="project" value="InterPro"/>
</dbReference>
<evidence type="ECO:0000259" key="7">
    <source>
        <dbReference type="Pfam" id="PF01432"/>
    </source>
</evidence>
<sequence length="559" mass="66843">MKFADMKYKRPNMEELKNTFNKLLLSFEEAHDFETENKLLLEINNLRVEFESMEQIVYIRHTINTKEEFYEKEQEFFDENKPEYDDLVSKFYKTLMKSNNIEELKDKWGEQLFTIASLTIDTFSEDIIDDLKEENKLMSEYTKVLAAASINFNGEVCNLSQMRPYQMNEDRNTRKEANEAKYEFFEENEEKLDTIYDNLVRVRTNIAKKLGYENFTHLGYKRMLRSDYTPEMVATFREEVLKYIVPFCTELREMQRKELGVNKLKYYDELITFKDGNANLAGDPEYILKMGERMYNELSPETKIFFKDMVEKNCMDLLSKKGKSPGGYCTYIGSFNMPYIFSNFNGTIDDVDVLTHEAGHAFQVYESREYDLVEYKFPTLDACEIHSMSMEFLTWPWMNLFFGEEADKYRYGHLINSILFIPYGVLVDEFQHIIYNNPQMNPVERKRAWRELEKKYLPHRDYENNQFLERGSYWYQQGHIFKNPFYYIDYTLAQICAFQFWSKANKNRQEAWQDYINLCKRGGSLSFLKLVKSATLKSPFERGVIEPIVQEIKNWIDKK</sequence>
<evidence type="ECO:0000256" key="1">
    <source>
        <dbReference type="ARBA" id="ARBA00022670"/>
    </source>
</evidence>
<reference evidence="8 9" key="1">
    <citation type="submission" date="2017-06" db="EMBL/GenBank/DDBJ databases">
        <title>Draft genome sequence of anaerobic fermentative bacterium Anaeromicrobium sediminis DY2726D isolated from West Pacific Ocean sediments.</title>
        <authorList>
            <person name="Zeng X."/>
        </authorList>
    </citation>
    <scope>NUCLEOTIDE SEQUENCE [LARGE SCALE GENOMIC DNA]</scope>
    <source>
        <strain evidence="8 9">DY2726D</strain>
    </source>
</reference>
<dbReference type="OrthoDB" id="9762795at2"/>
<dbReference type="InterPro" id="IPR045090">
    <property type="entry name" value="Pept_M3A_M3B"/>
</dbReference>
<dbReference type="Pfam" id="PF01432">
    <property type="entry name" value="Peptidase_M3"/>
    <property type="match status" value="2"/>
</dbReference>
<comment type="caution">
    <text evidence="8">The sequence shown here is derived from an EMBL/GenBank/DDBJ whole genome shotgun (WGS) entry which is preliminary data.</text>
</comment>
<keyword evidence="4 6" id="KW-0862">Zinc</keyword>